<dbReference type="Proteomes" id="UP000299084">
    <property type="component" value="Unassembled WGS sequence"/>
</dbReference>
<accession>A0A5N4CMB8</accession>
<evidence type="ECO:0000313" key="2">
    <source>
        <dbReference type="EMBL" id="KAB1259920.1"/>
    </source>
</evidence>
<protein>
    <submittedName>
        <fullName evidence="2">Uncharacterized protein</fullName>
    </submittedName>
</protein>
<sequence>MKGHPSSRTPAGIREQGLTEGTGGNFMGEGDECKGAEQRSLRVMMLFCPDCVDVRVCVTSPSWKATKTLPACCVYSECFGHFLIGIGGVSLLNGITDSHDKESSWREPAHLCWEGPGGVWKDSAQDDILTSRVQSRWWQEECLGDCLPSAAGTPYSAWEFCPSVVLPITGNGQGTREGAQVTLTLGQGILTSVSRKTVSVASSGCSHCVWHQAEEVSCTRMPWLMAIMRGLETEGMRQLLEPLWCRRVGRVTLTEATYPRHGFDHCFFHPLSSWPPGVATEDFSRGAQMWIAEDVCQEAGNAEEMQSWKWPPGDPGKDRMPMLMNQETGGYTFMVQNHVTSRDLTQQPNLNSKDRPGSPLSPLLLAFPKLRRDFKKGLVRTESFFLVLKFFLNSATGRWK</sequence>
<evidence type="ECO:0000313" key="3">
    <source>
        <dbReference type="Proteomes" id="UP000299084"/>
    </source>
</evidence>
<organism evidence="2 3">
    <name type="scientific">Camelus dromedarius</name>
    <name type="common">Dromedary</name>
    <name type="synonym">Arabian camel</name>
    <dbReference type="NCBI Taxonomy" id="9838"/>
    <lineage>
        <taxon>Eukaryota</taxon>
        <taxon>Metazoa</taxon>
        <taxon>Chordata</taxon>
        <taxon>Craniata</taxon>
        <taxon>Vertebrata</taxon>
        <taxon>Euteleostomi</taxon>
        <taxon>Mammalia</taxon>
        <taxon>Eutheria</taxon>
        <taxon>Laurasiatheria</taxon>
        <taxon>Artiodactyla</taxon>
        <taxon>Tylopoda</taxon>
        <taxon>Camelidae</taxon>
        <taxon>Camelus</taxon>
    </lineage>
</organism>
<feature type="region of interest" description="Disordered" evidence="1">
    <location>
        <begin position="1"/>
        <end position="29"/>
    </location>
</feature>
<keyword evidence="3" id="KW-1185">Reference proteome</keyword>
<dbReference type="AlphaFoldDB" id="A0A5N4CMB8"/>
<evidence type="ECO:0000256" key="1">
    <source>
        <dbReference type="SAM" id="MobiDB-lite"/>
    </source>
</evidence>
<comment type="caution">
    <text evidence="2">The sequence shown here is derived from an EMBL/GenBank/DDBJ whole genome shotgun (WGS) entry which is preliminary data.</text>
</comment>
<gene>
    <name evidence="2" type="ORF">Cadr_000025321</name>
</gene>
<proteinExistence type="predicted"/>
<dbReference type="EMBL" id="JWIN03000022">
    <property type="protein sequence ID" value="KAB1259920.1"/>
    <property type="molecule type" value="Genomic_DNA"/>
</dbReference>
<name>A0A5N4CMB8_CAMDR</name>
<reference evidence="2 3" key="1">
    <citation type="journal article" date="2019" name="Mol. Ecol. Resour.">
        <title>Improving Illumina assemblies with Hi-C and long reads: an example with the North African dromedary.</title>
        <authorList>
            <person name="Elbers J.P."/>
            <person name="Rogers M.F."/>
            <person name="Perelman P.L."/>
            <person name="Proskuryakova A.A."/>
            <person name="Serdyukova N.A."/>
            <person name="Johnson W.E."/>
            <person name="Horin P."/>
            <person name="Corander J."/>
            <person name="Murphy D."/>
            <person name="Burger P.A."/>
        </authorList>
    </citation>
    <scope>NUCLEOTIDE SEQUENCE [LARGE SCALE GENOMIC DNA]</scope>
    <source>
        <strain evidence="2">Drom800</strain>
        <tissue evidence="2">Blood</tissue>
    </source>
</reference>